<gene>
    <name evidence="2" type="ORF">AAE3_LOCUS1538</name>
</gene>
<dbReference type="AlphaFoldDB" id="A0A8S0WCI1"/>
<evidence type="ECO:0000256" key="1">
    <source>
        <dbReference type="SAM" id="MobiDB-lite"/>
    </source>
</evidence>
<dbReference type="EMBL" id="CACVBS010000013">
    <property type="protein sequence ID" value="CAA7259075.1"/>
    <property type="molecule type" value="Genomic_DNA"/>
</dbReference>
<feature type="compositionally biased region" description="Basic and acidic residues" evidence="1">
    <location>
        <begin position="483"/>
        <end position="495"/>
    </location>
</feature>
<accession>A0A8S0WCI1</accession>
<proteinExistence type="predicted"/>
<comment type="caution">
    <text evidence="2">The sequence shown here is derived from an EMBL/GenBank/DDBJ whole genome shotgun (WGS) entry which is preliminary data.</text>
</comment>
<sequence length="495" mass="55853">MDDFRTVIKVENNTSASYNLHRIVGETPEVYPLDPSAETPAQHSFLKFSSTIFANNALNLKWEIPGLQVLPIHEQPCLIEQYRRANPAMALTGEDDLPTNTLSSQQEEQRICHEIPSVTELDRDFKFPVARSRKNHRSNTISKRCSTSMMGAGEYYVQEQEAHGFNAIPQPFDFSGYAMQNWDVGPQAMISLKALEGWDMDRLDEHPSSELFVCGASTSVTASAGPLTSLRIASAESKPVVATFSMSCESRISMELCGETILYDLKDLESNPRVIIELLKVTKSERGNYMLVGAFYRRTGNPQAAKTVINAMIEEFTLQGVGASDFKPAYLLLSGCETDLAKIAKTEGKDTQTVSGHCKAAKSWLQKVFGIADPSRTEAETKENLDHSNPLYAKELNGTSDKSADYKDIQELERKIQSLRDRNFNQGRQIAQLQSQKRKLEDDYLHERDLRRKYQRKLDEAERDRDTARKMEKHALNQVTREVAARRQAEEKLGK</sequence>
<evidence type="ECO:0000313" key="3">
    <source>
        <dbReference type="Proteomes" id="UP000467700"/>
    </source>
</evidence>
<feature type="region of interest" description="Disordered" evidence="1">
    <location>
        <begin position="378"/>
        <end position="399"/>
    </location>
</feature>
<keyword evidence="3" id="KW-1185">Reference proteome</keyword>
<feature type="compositionally biased region" description="Basic and acidic residues" evidence="1">
    <location>
        <begin position="456"/>
        <end position="475"/>
    </location>
</feature>
<dbReference type="OrthoDB" id="2670565at2759"/>
<name>A0A8S0WCI1_CYCAE</name>
<feature type="region of interest" description="Disordered" evidence="1">
    <location>
        <begin position="456"/>
        <end position="495"/>
    </location>
</feature>
<dbReference type="Proteomes" id="UP000467700">
    <property type="component" value="Unassembled WGS sequence"/>
</dbReference>
<protein>
    <submittedName>
        <fullName evidence="2">Uncharacterized protein</fullName>
    </submittedName>
</protein>
<organism evidence="2 3">
    <name type="scientific">Cyclocybe aegerita</name>
    <name type="common">Black poplar mushroom</name>
    <name type="synonym">Agrocybe aegerita</name>
    <dbReference type="NCBI Taxonomy" id="1973307"/>
    <lineage>
        <taxon>Eukaryota</taxon>
        <taxon>Fungi</taxon>
        <taxon>Dikarya</taxon>
        <taxon>Basidiomycota</taxon>
        <taxon>Agaricomycotina</taxon>
        <taxon>Agaricomycetes</taxon>
        <taxon>Agaricomycetidae</taxon>
        <taxon>Agaricales</taxon>
        <taxon>Agaricineae</taxon>
        <taxon>Bolbitiaceae</taxon>
        <taxon>Cyclocybe</taxon>
    </lineage>
</organism>
<reference evidence="2 3" key="1">
    <citation type="submission" date="2020-01" db="EMBL/GenBank/DDBJ databases">
        <authorList>
            <person name="Gupta K D."/>
        </authorList>
    </citation>
    <scope>NUCLEOTIDE SEQUENCE [LARGE SCALE GENOMIC DNA]</scope>
</reference>
<evidence type="ECO:0000313" key="2">
    <source>
        <dbReference type="EMBL" id="CAA7259075.1"/>
    </source>
</evidence>